<name>A0A8J3F355_9BURK</name>
<dbReference type="RefSeq" id="WP_188380651.1">
    <property type="nucleotide sequence ID" value="NZ_BMDI01000001.1"/>
</dbReference>
<organism evidence="3 4">
    <name type="scientific">Oxalicibacterium faecigallinarum</name>
    <dbReference type="NCBI Taxonomy" id="573741"/>
    <lineage>
        <taxon>Bacteria</taxon>
        <taxon>Pseudomonadati</taxon>
        <taxon>Pseudomonadota</taxon>
        <taxon>Betaproteobacteria</taxon>
        <taxon>Burkholderiales</taxon>
        <taxon>Oxalobacteraceae</taxon>
        <taxon>Oxalicibacterium</taxon>
    </lineage>
</organism>
<dbReference type="PROSITE" id="PS51257">
    <property type="entry name" value="PROKAR_LIPOPROTEIN"/>
    <property type="match status" value="1"/>
</dbReference>
<keyword evidence="2" id="KW-0732">Signal</keyword>
<keyword evidence="3" id="KW-0449">Lipoprotein</keyword>
<keyword evidence="1" id="KW-0802">TPR repeat</keyword>
<dbReference type="PROSITE" id="PS50005">
    <property type="entry name" value="TPR"/>
    <property type="match status" value="2"/>
</dbReference>
<feature type="repeat" description="TPR" evidence="1">
    <location>
        <begin position="161"/>
        <end position="194"/>
    </location>
</feature>
<comment type="caution">
    <text evidence="3">The sequence shown here is derived from an EMBL/GenBank/DDBJ whole genome shotgun (WGS) entry which is preliminary data.</text>
</comment>
<proteinExistence type="predicted"/>
<reference evidence="4" key="1">
    <citation type="journal article" date="2019" name="Int. J. Syst. Evol. Microbiol.">
        <title>The Global Catalogue of Microorganisms (GCM) 10K type strain sequencing project: providing services to taxonomists for standard genome sequencing and annotation.</title>
        <authorList>
            <consortium name="The Broad Institute Genomics Platform"/>
            <consortium name="The Broad Institute Genome Sequencing Center for Infectious Disease"/>
            <person name="Wu L."/>
            <person name="Ma J."/>
        </authorList>
    </citation>
    <scope>NUCLEOTIDE SEQUENCE [LARGE SCALE GENOMIC DNA]</scope>
    <source>
        <strain evidence="4">CCM 2767</strain>
    </source>
</reference>
<evidence type="ECO:0000313" key="4">
    <source>
        <dbReference type="Proteomes" id="UP000642180"/>
    </source>
</evidence>
<evidence type="ECO:0000256" key="1">
    <source>
        <dbReference type="PROSITE-ProRule" id="PRU00339"/>
    </source>
</evidence>
<evidence type="ECO:0000313" key="3">
    <source>
        <dbReference type="EMBL" id="GGI18690.1"/>
    </source>
</evidence>
<dbReference type="InterPro" id="IPR019734">
    <property type="entry name" value="TPR_rpt"/>
</dbReference>
<protein>
    <submittedName>
        <fullName evidence="3">Lipoprotein</fullName>
    </submittedName>
</protein>
<dbReference type="InterPro" id="IPR011990">
    <property type="entry name" value="TPR-like_helical_dom_sf"/>
</dbReference>
<dbReference type="Pfam" id="PF13432">
    <property type="entry name" value="TPR_16"/>
    <property type="match status" value="1"/>
</dbReference>
<dbReference type="SUPFAM" id="SSF48452">
    <property type="entry name" value="TPR-like"/>
    <property type="match status" value="1"/>
</dbReference>
<feature type="repeat" description="TPR" evidence="1">
    <location>
        <begin position="127"/>
        <end position="160"/>
    </location>
</feature>
<dbReference type="EMBL" id="BMDI01000001">
    <property type="protein sequence ID" value="GGI18690.1"/>
    <property type="molecule type" value="Genomic_DNA"/>
</dbReference>
<feature type="chain" id="PRO_5035211664" evidence="2">
    <location>
        <begin position="27"/>
        <end position="278"/>
    </location>
</feature>
<dbReference type="Proteomes" id="UP000642180">
    <property type="component" value="Unassembled WGS sequence"/>
</dbReference>
<accession>A0A8J3F355</accession>
<feature type="signal peptide" evidence="2">
    <location>
        <begin position="1"/>
        <end position="26"/>
    </location>
</feature>
<evidence type="ECO:0000256" key="2">
    <source>
        <dbReference type="SAM" id="SignalP"/>
    </source>
</evidence>
<dbReference type="AlphaFoldDB" id="A0A8J3F355"/>
<gene>
    <name evidence="3" type="ORF">GCM10008066_15340</name>
</gene>
<sequence length="278" mass="30680">MQSISRPRYLPWSVALAILGALSACSTNPAVQPTVVYTEQQKNMLEQQWTKAEQPAINNRQVHLDMIRTMQSRSMYFASLAHIDAYEKEHGSNAELSKLRADALRATGQEQAARDLYQRLLSGNEAAAARHGLGLIAAQNGNYAEAVQQLRESVRIDPLNAYALGDLGYALMEQGDLDAARVPLIQAIELAPENRKVISNLSLYLLLNGDQEKATALMRKTNVSPEVQHGIRQRAQAMRSSSLATNDKADRELFMSNGGMQLRLQTTLSTTTQTGKTQ</sequence>
<dbReference type="Gene3D" id="1.25.40.10">
    <property type="entry name" value="Tetratricopeptide repeat domain"/>
    <property type="match status" value="1"/>
</dbReference>
<dbReference type="SMART" id="SM00028">
    <property type="entry name" value="TPR"/>
    <property type="match status" value="2"/>
</dbReference>
<keyword evidence="4" id="KW-1185">Reference proteome</keyword>